<dbReference type="OrthoDB" id="10670943at2759"/>
<proteinExistence type="predicted"/>
<keyword evidence="3" id="KW-1185">Reference proteome</keyword>
<dbReference type="EMBL" id="GG738853">
    <property type="protein sequence ID" value="EFC47724.1"/>
    <property type="molecule type" value="Genomic_DNA"/>
</dbReference>
<dbReference type="GeneID" id="8849354"/>
<reference evidence="2 3" key="1">
    <citation type="journal article" date="2010" name="Cell">
        <title>The genome of Naegleria gruberi illuminates early eukaryotic versatility.</title>
        <authorList>
            <person name="Fritz-Laylin L.K."/>
            <person name="Prochnik S.E."/>
            <person name="Ginger M.L."/>
            <person name="Dacks J.B."/>
            <person name="Carpenter M.L."/>
            <person name="Field M.C."/>
            <person name="Kuo A."/>
            <person name="Paredez A."/>
            <person name="Chapman J."/>
            <person name="Pham J."/>
            <person name="Shu S."/>
            <person name="Neupane R."/>
            <person name="Cipriano M."/>
            <person name="Mancuso J."/>
            <person name="Tu H."/>
            <person name="Salamov A."/>
            <person name="Lindquist E."/>
            <person name="Shapiro H."/>
            <person name="Lucas S."/>
            <person name="Grigoriev I.V."/>
            <person name="Cande W.Z."/>
            <person name="Fulton C."/>
            <person name="Rokhsar D.S."/>
            <person name="Dawson S.C."/>
        </authorList>
    </citation>
    <scope>NUCLEOTIDE SEQUENCE [LARGE SCALE GENOMIC DNA]</scope>
    <source>
        <strain evidence="2 3">NEG-M</strain>
    </source>
</reference>
<evidence type="ECO:0000256" key="1">
    <source>
        <dbReference type="SAM" id="MobiDB-lite"/>
    </source>
</evidence>
<protein>
    <submittedName>
        <fullName evidence="2">Predicted protein</fullName>
    </submittedName>
</protein>
<accession>D2V5X1</accession>
<feature type="compositionally biased region" description="Basic and acidic residues" evidence="1">
    <location>
        <begin position="295"/>
        <end position="308"/>
    </location>
</feature>
<dbReference type="Proteomes" id="UP000006671">
    <property type="component" value="Unassembled WGS sequence"/>
</dbReference>
<dbReference type="VEuPathDB" id="AmoebaDB:NAEGRDRAFT_64231"/>
<name>D2V5X1_NAEGR</name>
<dbReference type="AlphaFoldDB" id="D2V5X1"/>
<evidence type="ECO:0000313" key="2">
    <source>
        <dbReference type="EMBL" id="EFC47724.1"/>
    </source>
</evidence>
<dbReference type="InParanoid" id="D2V5X1"/>
<organism evidence="3">
    <name type="scientific">Naegleria gruberi</name>
    <name type="common">Amoeba</name>
    <dbReference type="NCBI Taxonomy" id="5762"/>
    <lineage>
        <taxon>Eukaryota</taxon>
        <taxon>Discoba</taxon>
        <taxon>Heterolobosea</taxon>
        <taxon>Tetramitia</taxon>
        <taxon>Eutetramitia</taxon>
        <taxon>Vahlkampfiidae</taxon>
        <taxon>Naegleria</taxon>
    </lineage>
</organism>
<dbReference type="RefSeq" id="XP_002680468.1">
    <property type="nucleotide sequence ID" value="XM_002680422.1"/>
</dbReference>
<evidence type="ECO:0000313" key="3">
    <source>
        <dbReference type="Proteomes" id="UP000006671"/>
    </source>
</evidence>
<feature type="region of interest" description="Disordered" evidence="1">
    <location>
        <begin position="292"/>
        <end position="312"/>
    </location>
</feature>
<dbReference type="KEGG" id="ngr:NAEGRDRAFT_64231"/>
<gene>
    <name evidence="2" type="ORF">NAEGRDRAFT_64231</name>
</gene>
<sequence>MSKSNEYTEDVSLEAMKNINPVLFDLIVCNSTRGSRISELKKLLNYDTSRTSSAPKYIEKSPLTHRTMERKRKAEGKLPELKLDDSGTFITGIQNNESKSKSKDRSVSCNDQLRESLMREITPPFKARKTSKTSEDTRRKPTQDVIEIAMSNYTEQENIKLTKLMNIYDKKQISEIRASPALVNILRYIEEAKTPRDRSLFWEDYEYIQKMIVEEREPFSTKKEKEKKLTTTKKIIPKKTVNFKEHTLEPINMFERDLPKALRQRITEIKNNPAFMTKLEEIKRSKKKNLPIIQEEEHNDDHDSRGDEGLEEGAEDIPFLGPIGNNEISNIILLLLKKERTIQLFDTDTRNDFYVFLDQSRLHFWQSLVLRSNFVQNLHSKFKSNRELGNTKQTEAQKPKELEKFSRKYVIFQS</sequence>
<feature type="region of interest" description="Disordered" evidence="1">
    <location>
        <begin position="120"/>
        <end position="140"/>
    </location>
</feature>